<dbReference type="InterPro" id="IPR050426">
    <property type="entry name" value="Glycosyltransferase_28"/>
</dbReference>
<sequence>MTHFGILSPGAATGPLNTMLPLGQELQRRGHRVTLFGTPDTQPKALAAGIEFQSIGEKDFPVGATAESFVKLGELRGLAALQYTIDLLKQVSAITLQDAPAAIKAAGVEALLVNQSSVEGGTIADFLEIPFVTVCSAVVLNREPSIPPFFTTWKYSPARWARLRNELGYTLVSRIAKPLGDLIDEYRRQWKLPLYSALNDGYSQLAQISNAPAEFEYPRQELPPWFHFTGSYHTSANRVAVPFPYEKLTGKPLIYASMGTLQNRLTWVFETIASACEGLDAQLVISLGGSAKPESLPNLPGNPLVVEYAPQLEVLEKATLMIIHAGMNTTMECVKKGVPMVAIPVANDQPGVAARIAWTGAGEFVTLKKLTVPRLRNAVRQVLTEKSYKQNALRLQEATHRAGGVSRAADIIEQAVSTGKPVISGQA</sequence>
<organism evidence="1 2">
    <name type="scientific">Mojavia pulchra JT2-VF2</name>
    <dbReference type="NCBI Taxonomy" id="287848"/>
    <lineage>
        <taxon>Bacteria</taxon>
        <taxon>Bacillati</taxon>
        <taxon>Cyanobacteriota</taxon>
        <taxon>Cyanophyceae</taxon>
        <taxon>Nostocales</taxon>
        <taxon>Nostocaceae</taxon>
    </lineage>
</organism>
<evidence type="ECO:0000313" key="2">
    <source>
        <dbReference type="Proteomes" id="UP000715781"/>
    </source>
</evidence>
<evidence type="ECO:0000313" key="1">
    <source>
        <dbReference type="EMBL" id="MBW4563291.1"/>
    </source>
</evidence>
<dbReference type="SUPFAM" id="SSF53756">
    <property type="entry name" value="UDP-Glycosyltransferase/glycogen phosphorylase"/>
    <property type="match status" value="1"/>
</dbReference>
<dbReference type="Proteomes" id="UP000715781">
    <property type="component" value="Unassembled WGS sequence"/>
</dbReference>
<dbReference type="Pfam" id="PF00201">
    <property type="entry name" value="UDPGT"/>
    <property type="match status" value="1"/>
</dbReference>
<reference evidence="1" key="1">
    <citation type="submission" date="2021-05" db="EMBL/GenBank/DDBJ databases">
        <authorList>
            <person name="Pietrasiak N."/>
            <person name="Ward R."/>
            <person name="Stajich J.E."/>
            <person name="Kurbessoian T."/>
        </authorList>
    </citation>
    <scope>NUCLEOTIDE SEQUENCE</scope>
    <source>
        <strain evidence="1">JT2-VF2</strain>
    </source>
</reference>
<dbReference type="PANTHER" id="PTHR48050">
    <property type="entry name" value="STEROL 3-BETA-GLUCOSYLTRANSFERASE"/>
    <property type="match status" value="1"/>
</dbReference>
<dbReference type="InterPro" id="IPR002213">
    <property type="entry name" value="UDP_glucos_trans"/>
</dbReference>
<dbReference type="GO" id="GO:0017000">
    <property type="term" value="P:antibiotic biosynthetic process"/>
    <property type="evidence" value="ECO:0007669"/>
    <property type="project" value="UniProtKB-ARBA"/>
</dbReference>
<dbReference type="PANTHER" id="PTHR48050:SF13">
    <property type="entry name" value="STEROL 3-BETA-GLUCOSYLTRANSFERASE UGT80A2"/>
    <property type="match status" value="1"/>
</dbReference>
<dbReference type="FunFam" id="3.40.50.2000:FF:000072">
    <property type="entry name" value="Glycosyl transferase"/>
    <property type="match status" value="1"/>
</dbReference>
<dbReference type="Gene3D" id="3.40.50.2000">
    <property type="entry name" value="Glycogen Phosphorylase B"/>
    <property type="match status" value="2"/>
</dbReference>
<reference evidence="1" key="2">
    <citation type="journal article" date="2022" name="Microbiol. Resour. Announc.">
        <title>Metagenome Sequencing to Explore Phylogenomics of Terrestrial Cyanobacteria.</title>
        <authorList>
            <person name="Ward R.D."/>
            <person name="Stajich J.E."/>
            <person name="Johansen J.R."/>
            <person name="Huntemann M."/>
            <person name="Clum A."/>
            <person name="Foster B."/>
            <person name="Foster B."/>
            <person name="Roux S."/>
            <person name="Palaniappan K."/>
            <person name="Varghese N."/>
            <person name="Mukherjee S."/>
            <person name="Reddy T.B.K."/>
            <person name="Daum C."/>
            <person name="Copeland A."/>
            <person name="Chen I.A."/>
            <person name="Ivanova N.N."/>
            <person name="Kyrpides N.C."/>
            <person name="Shapiro N."/>
            <person name="Eloe-Fadrosh E.A."/>
            <person name="Pietrasiak N."/>
        </authorList>
    </citation>
    <scope>NUCLEOTIDE SEQUENCE</scope>
    <source>
        <strain evidence="1">JT2-VF2</strain>
    </source>
</reference>
<dbReference type="GO" id="GO:0008194">
    <property type="term" value="F:UDP-glycosyltransferase activity"/>
    <property type="evidence" value="ECO:0007669"/>
    <property type="project" value="InterPro"/>
</dbReference>
<protein>
    <submittedName>
        <fullName evidence="1">Glycosyltransferase</fullName>
    </submittedName>
</protein>
<dbReference type="AlphaFoldDB" id="A0A951Q0X8"/>
<comment type="caution">
    <text evidence="1">The sequence shown here is derived from an EMBL/GenBank/DDBJ whole genome shotgun (WGS) entry which is preliminary data.</text>
</comment>
<proteinExistence type="predicted"/>
<dbReference type="CDD" id="cd03784">
    <property type="entry name" value="GT1_Gtf-like"/>
    <property type="match status" value="1"/>
</dbReference>
<dbReference type="EMBL" id="JAHHHN010000012">
    <property type="protein sequence ID" value="MBW4563291.1"/>
    <property type="molecule type" value="Genomic_DNA"/>
</dbReference>
<name>A0A951Q0X8_9NOST</name>
<accession>A0A951Q0X8</accession>
<dbReference type="GO" id="GO:0016758">
    <property type="term" value="F:hexosyltransferase activity"/>
    <property type="evidence" value="ECO:0007669"/>
    <property type="project" value="UniProtKB-ARBA"/>
</dbReference>
<gene>
    <name evidence="1" type="ORF">KME32_19500</name>
</gene>